<name>A0A6C0JEL1_9ZZZZ</name>
<accession>A0A6C0JEL1</accession>
<feature type="region of interest" description="Disordered" evidence="1">
    <location>
        <begin position="65"/>
        <end position="152"/>
    </location>
</feature>
<protein>
    <submittedName>
        <fullName evidence="2">Uncharacterized protein</fullName>
    </submittedName>
</protein>
<sequence>MNYNYIVNPLTNRKCSIYSRNGQKILNQYLIQDGGNECGFNPKTNRCSKTAKENPEKCELGETGRCRKKKHPTQRVVTREEPKPPTPKPPTPKPPTPKAATPKAATPKPPTPKPPTPKPPTPKAPTPKAATPKAATPKAATPRAPTPKAATPKPIVQNLKQLFDEHTLKINNLLLNAREYVCIQAMKNKDDISTMWVNVENSEAMEHMISIGQDFYRFYQTRHPLGLIYANLYTDFVCSKLMHICLDNVYLSDDPKYKDYKYKLGKKQIPFHNPLYFGIPITETRYINSIKQNPYHWVTGIEPQIYWESIDFNHNRILLLRELHNIKADFGRRIFNAYVEQYNSHMDIKKHGTNKEFDNIRPFLKMYFLSKRYAPQTHDLAPQHEIDEEYIMDKWNWNEIGKQLTVRHIGTLLSETIEEAGIERGLKAHASGWGMFRYFNNSQIKKDDPYKALPGNSCSCICNSLLFITILLLTGYESKCIFARMDRDDRDQVYGRATHWGVDLQCHDMTDTLTESFYKCGLIRLGNLCTIDKNIFNRYTSDIIYYYKNAIETRIATGLDNTNKNPNYILKAILQHFKDNIQKFVRQEPCRLEGGPEIKNRKHDMYML</sequence>
<dbReference type="EMBL" id="MN740373">
    <property type="protein sequence ID" value="QHU03216.1"/>
    <property type="molecule type" value="Genomic_DNA"/>
</dbReference>
<evidence type="ECO:0000256" key="1">
    <source>
        <dbReference type="SAM" id="MobiDB-lite"/>
    </source>
</evidence>
<feature type="compositionally biased region" description="Low complexity" evidence="1">
    <location>
        <begin position="126"/>
        <end position="152"/>
    </location>
</feature>
<evidence type="ECO:0000313" key="2">
    <source>
        <dbReference type="EMBL" id="QHU03216.1"/>
    </source>
</evidence>
<proteinExistence type="predicted"/>
<feature type="compositionally biased region" description="Pro residues" evidence="1">
    <location>
        <begin position="107"/>
        <end position="125"/>
    </location>
</feature>
<organism evidence="2">
    <name type="scientific">viral metagenome</name>
    <dbReference type="NCBI Taxonomy" id="1070528"/>
    <lineage>
        <taxon>unclassified sequences</taxon>
        <taxon>metagenomes</taxon>
        <taxon>organismal metagenomes</taxon>
    </lineage>
</organism>
<dbReference type="AlphaFoldDB" id="A0A6C0JEL1"/>
<reference evidence="2" key="1">
    <citation type="journal article" date="2020" name="Nature">
        <title>Giant virus diversity and host interactions through global metagenomics.</title>
        <authorList>
            <person name="Schulz F."/>
            <person name="Roux S."/>
            <person name="Paez-Espino D."/>
            <person name="Jungbluth S."/>
            <person name="Walsh D.A."/>
            <person name="Denef V.J."/>
            <person name="McMahon K.D."/>
            <person name="Konstantinidis K.T."/>
            <person name="Eloe-Fadrosh E.A."/>
            <person name="Kyrpides N.C."/>
            <person name="Woyke T."/>
        </authorList>
    </citation>
    <scope>NUCLEOTIDE SEQUENCE</scope>
    <source>
        <strain evidence="2">GVMAG-M-3300026093-6</strain>
    </source>
</reference>
<feature type="compositionally biased region" description="Pro residues" evidence="1">
    <location>
        <begin position="84"/>
        <end position="97"/>
    </location>
</feature>